<dbReference type="RefSeq" id="WP_227805708.1">
    <property type="nucleotide sequence ID" value="NZ_BBNU01000006.1"/>
</dbReference>
<dbReference type="AlphaFoldDB" id="A0A090X5E8"/>
<reference evidence="8 9" key="1">
    <citation type="journal article" date="2014" name="Genome Announc.">
        <title>Draft Genome Sequences of Marine Flavobacterium Algibacter lectus Strains SS8 and NR4.</title>
        <authorList>
            <person name="Takatani N."/>
            <person name="Nakanishi M."/>
            <person name="Meirelles P."/>
            <person name="Mino S."/>
            <person name="Suda W."/>
            <person name="Oshima K."/>
            <person name="Hattori M."/>
            <person name="Ohkuma M."/>
            <person name="Hosokawa M."/>
            <person name="Miyashita K."/>
            <person name="Thompson F.L."/>
            <person name="Niwa A."/>
            <person name="Sawabe T."/>
            <person name="Sawabe T."/>
        </authorList>
    </citation>
    <scope>NUCLEOTIDE SEQUENCE [LARGE SCALE GENOMIC DNA]</scope>
    <source>
        <strain evidence="9">JCM19274</strain>
    </source>
</reference>
<dbReference type="STRING" id="221126.SAMN04489722_106116"/>
<dbReference type="InterPro" id="IPR005017">
    <property type="entry name" value="OMPP1/FadL/TodX"/>
</dbReference>
<organism evidence="8 9">
    <name type="scientific">Algibacter lectus</name>
    <dbReference type="NCBI Taxonomy" id="221126"/>
    <lineage>
        <taxon>Bacteria</taxon>
        <taxon>Pseudomonadati</taxon>
        <taxon>Bacteroidota</taxon>
        <taxon>Flavobacteriia</taxon>
        <taxon>Flavobacteriales</taxon>
        <taxon>Flavobacteriaceae</taxon>
        <taxon>Algibacter</taxon>
    </lineage>
</organism>
<evidence type="ECO:0000256" key="1">
    <source>
        <dbReference type="ARBA" id="ARBA00004571"/>
    </source>
</evidence>
<keyword evidence="8" id="KW-0675">Receptor</keyword>
<evidence type="ECO:0000256" key="4">
    <source>
        <dbReference type="ARBA" id="ARBA00022692"/>
    </source>
</evidence>
<name>A0A090X5E8_9FLAO</name>
<evidence type="ECO:0000256" key="5">
    <source>
        <dbReference type="ARBA" id="ARBA00022729"/>
    </source>
</evidence>
<keyword evidence="3" id="KW-1134">Transmembrane beta strand</keyword>
<gene>
    <name evidence="8" type="ORF">JCM19274_1915</name>
</gene>
<evidence type="ECO:0000256" key="2">
    <source>
        <dbReference type="ARBA" id="ARBA00008163"/>
    </source>
</evidence>
<keyword evidence="6" id="KW-0472">Membrane</keyword>
<sequence length="230" mass="25769">MEGVIDFIDFDNALSTTGNGFSFQIGGIFKLSQEFRLGLTYDSPTWYTIEEETSQFLDTSELVNQNIDALDPQIVNIYPEYKLQTPGKFTGSLAYIFGQQGLISFDYSNKNYANTTFKPEVDYTDLNADITNALTSASTYRFGGEYKVKQLSFRGGYRFEESPYTNGVTVGDLNGFSLGLGYNFGNTKLDLTFDQAKRSYQTSLYNVGLIDTVDIDRVNSNITLSLSFNI</sequence>
<protein>
    <submittedName>
        <fullName evidence="8">Putative hemin receptor</fullName>
    </submittedName>
</protein>
<keyword evidence="7" id="KW-0998">Cell outer membrane</keyword>
<dbReference type="GO" id="GO:0015483">
    <property type="term" value="F:long-chain fatty acid transporting porin activity"/>
    <property type="evidence" value="ECO:0007669"/>
    <property type="project" value="TreeGrafter"/>
</dbReference>
<proteinExistence type="inferred from homology"/>
<dbReference type="SUPFAM" id="SSF56935">
    <property type="entry name" value="Porins"/>
    <property type="match status" value="1"/>
</dbReference>
<dbReference type="Proteomes" id="UP000029643">
    <property type="component" value="Unassembled WGS sequence"/>
</dbReference>
<dbReference type="EMBL" id="BBNU01000006">
    <property type="protein sequence ID" value="GAL79407.1"/>
    <property type="molecule type" value="Genomic_DNA"/>
</dbReference>
<dbReference type="Pfam" id="PF03349">
    <property type="entry name" value="Toluene_X"/>
    <property type="match status" value="1"/>
</dbReference>
<evidence type="ECO:0000256" key="3">
    <source>
        <dbReference type="ARBA" id="ARBA00022452"/>
    </source>
</evidence>
<comment type="similarity">
    <text evidence="2">Belongs to the OmpP1/FadL family.</text>
</comment>
<comment type="caution">
    <text evidence="8">The sequence shown here is derived from an EMBL/GenBank/DDBJ whole genome shotgun (WGS) entry which is preliminary data.</text>
</comment>
<evidence type="ECO:0000256" key="7">
    <source>
        <dbReference type="ARBA" id="ARBA00023237"/>
    </source>
</evidence>
<comment type="subcellular location">
    <subcellularLocation>
        <location evidence="1">Cell outer membrane</location>
        <topology evidence="1">Multi-pass membrane protein</topology>
    </subcellularLocation>
</comment>
<keyword evidence="4" id="KW-0812">Transmembrane</keyword>
<evidence type="ECO:0000256" key="6">
    <source>
        <dbReference type="ARBA" id="ARBA00023136"/>
    </source>
</evidence>
<dbReference type="PANTHER" id="PTHR35093:SF8">
    <property type="entry name" value="OUTER MEMBRANE PROTEIN NMB0088-RELATED"/>
    <property type="match status" value="1"/>
</dbReference>
<evidence type="ECO:0000313" key="8">
    <source>
        <dbReference type="EMBL" id="GAL79407.1"/>
    </source>
</evidence>
<dbReference type="GO" id="GO:0009279">
    <property type="term" value="C:cell outer membrane"/>
    <property type="evidence" value="ECO:0007669"/>
    <property type="project" value="UniProtKB-SubCell"/>
</dbReference>
<keyword evidence="5" id="KW-0732">Signal</keyword>
<dbReference type="Gene3D" id="2.40.160.60">
    <property type="entry name" value="Outer membrane protein transport protein (OMPP1/FadL/TodX)"/>
    <property type="match status" value="1"/>
</dbReference>
<dbReference type="PANTHER" id="PTHR35093">
    <property type="entry name" value="OUTER MEMBRANE PROTEIN NMB0088-RELATED"/>
    <property type="match status" value="1"/>
</dbReference>
<evidence type="ECO:0000313" key="9">
    <source>
        <dbReference type="Proteomes" id="UP000029643"/>
    </source>
</evidence>
<accession>A0A090X5E8</accession>